<keyword evidence="9" id="KW-1185">Reference proteome</keyword>
<feature type="transmembrane region" description="Helical" evidence="6">
    <location>
        <begin position="287"/>
        <end position="305"/>
    </location>
</feature>
<dbReference type="eggNOG" id="KOG0236">
    <property type="taxonomic scope" value="Eukaryota"/>
</dbReference>
<keyword evidence="3 6" id="KW-1133">Transmembrane helix</keyword>
<protein>
    <recommendedName>
        <fullName evidence="7">SLC26A/SulP transporter domain-containing protein</fullName>
    </recommendedName>
</protein>
<feature type="transmembrane region" description="Helical" evidence="6">
    <location>
        <begin position="325"/>
        <end position="346"/>
    </location>
</feature>
<feature type="transmembrane region" description="Helical" evidence="6">
    <location>
        <begin position="47"/>
        <end position="69"/>
    </location>
</feature>
<feature type="transmembrane region" description="Helical" evidence="6">
    <location>
        <begin position="125"/>
        <end position="145"/>
    </location>
</feature>
<feature type="region of interest" description="Disordered" evidence="5">
    <location>
        <begin position="1"/>
        <end position="22"/>
    </location>
</feature>
<proteinExistence type="predicted"/>
<evidence type="ECO:0000259" key="7">
    <source>
        <dbReference type="Pfam" id="PF00916"/>
    </source>
</evidence>
<dbReference type="GO" id="GO:0016020">
    <property type="term" value="C:membrane"/>
    <property type="evidence" value="ECO:0007669"/>
    <property type="project" value="UniProtKB-SubCell"/>
</dbReference>
<feature type="transmembrane region" description="Helical" evidence="6">
    <location>
        <begin position="205"/>
        <end position="223"/>
    </location>
</feature>
<evidence type="ECO:0000313" key="9">
    <source>
        <dbReference type="Proteomes" id="UP000054560"/>
    </source>
</evidence>
<feature type="transmembrane region" description="Helical" evidence="6">
    <location>
        <begin position="76"/>
        <end position="94"/>
    </location>
</feature>
<dbReference type="EMBL" id="KQ243500">
    <property type="protein sequence ID" value="KNC75649.1"/>
    <property type="molecule type" value="Genomic_DNA"/>
</dbReference>
<evidence type="ECO:0000256" key="5">
    <source>
        <dbReference type="SAM" id="MobiDB-lite"/>
    </source>
</evidence>
<dbReference type="InterPro" id="IPR011547">
    <property type="entry name" value="SLC26A/SulP_dom"/>
</dbReference>
<dbReference type="AlphaFoldDB" id="A0A0L0FFV3"/>
<comment type="subcellular location">
    <subcellularLocation>
        <location evidence="1">Membrane</location>
        <topology evidence="1">Multi-pass membrane protein</topology>
    </subcellularLocation>
</comment>
<feature type="transmembrane region" description="Helical" evidence="6">
    <location>
        <begin position="157"/>
        <end position="179"/>
    </location>
</feature>
<feature type="transmembrane region" description="Helical" evidence="6">
    <location>
        <begin position="230"/>
        <end position="250"/>
    </location>
</feature>
<dbReference type="GeneID" id="25912334"/>
<evidence type="ECO:0000256" key="6">
    <source>
        <dbReference type="SAM" id="Phobius"/>
    </source>
</evidence>
<sequence length="463" mass="49988">DVSSTGSGPSLSTDPSHRRESKIKKWKSRTPYYLPIVQWVKTYNRSYLISDLISGISVASMLIPASLALSDLARLPINHGLYCAFAATLTYTFLGTSPQMSVGPEAVVAILTGMQLAPYEGEDKLIAAATLTLMVGCITIALGLLRLGFIDSILSRSLLRGFIIAVAFHIIAEQIPVLLGYTSHSKAGNTAIEHMIHIWTHRREINWASSLFGCTSLGVLLMFNMAKKRVPWLASCPMILVVVVAATLVSQWTHAHLNYGVNIIGAVDSGFVAPFSVDLKVDVINHLLPGAVLIFLCGFVESIAIGKEYANKYSYRLSPNRELVAFGASNIVSALMGGYPCFGSLARSKVMDQSGSRTQAAGAFCAMAVLVMITWTLPTVYYVPKPVLAGIIIVAASGLFEIDDIGVIIRIHKFSDVAMFMFTFTCTMVLGLTSGISISSCISLLMVVEHTTIPRISIIGRVT</sequence>
<keyword evidence="4 6" id="KW-0472">Membrane</keyword>
<name>A0A0L0FFV3_9EUKA</name>
<feature type="transmembrane region" description="Helical" evidence="6">
    <location>
        <begin position="358"/>
        <end position="381"/>
    </location>
</feature>
<reference evidence="8 9" key="1">
    <citation type="submission" date="2011-02" db="EMBL/GenBank/DDBJ databases">
        <title>The Genome Sequence of Sphaeroforma arctica JP610.</title>
        <authorList>
            <consortium name="The Broad Institute Genome Sequencing Platform"/>
            <person name="Russ C."/>
            <person name="Cuomo C."/>
            <person name="Young S.K."/>
            <person name="Zeng Q."/>
            <person name="Gargeya S."/>
            <person name="Alvarado L."/>
            <person name="Berlin A."/>
            <person name="Chapman S.B."/>
            <person name="Chen Z."/>
            <person name="Freedman E."/>
            <person name="Gellesch M."/>
            <person name="Goldberg J."/>
            <person name="Griggs A."/>
            <person name="Gujja S."/>
            <person name="Heilman E."/>
            <person name="Heiman D."/>
            <person name="Howarth C."/>
            <person name="Mehta T."/>
            <person name="Neiman D."/>
            <person name="Pearson M."/>
            <person name="Roberts A."/>
            <person name="Saif S."/>
            <person name="Shea T."/>
            <person name="Shenoy N."/>
            <person name="Sisk P."/>
            <person name="Stolte C."/>
            <person name="Sykes S."/>
            <person name="White J."/>
            <person name="Yandava C."/>
            <person name="Burger G."/>
            <person name="Gray M.W."/>
            <person name="Holland P.W.H."/>
            <person name="King N."/>
            <person name="Lang F.B.F."/>
            <person name="Roger A.J."/>
            <person name="Ruiz-Trillo I."/>
            <person name="Haas B."/>
            <person name="Nusbaum C."/>
            <person name="Birren B."/>
        </authorList>
    </citation>
    <scope>NUCLEOTIDE SEQUENCE [LARGE SCALE GENOMIC DNA]</scope>
    <source>
        <strain evidence="8 9">JP610</strain>
    </source>
</reference>
<evidence type="ECO:0000256" key="2">
    <source>
        <dbReference type="ARBA" id="ARBA00022692"/>
    </source>
</evidence>
<evidence type="ECO:0000256" key="1">
    <source>
        <dbReference type="ARBA" id="ARBA00004141"/>
    </source>
</evidence>
<feature type="transmembrane region" description="Helical" evidence="6">
    <location>
        <begin position="421"/>
        <end position="448"/>
    </location>
</feature>
<dbReference type="Proteomes" id="UP000054560">
    <property type="component" value="Unassembled WGS sequence"/>
</dbReference>
<dbReference type="PANTHER" id="PTHR11814">
    <property type="entry name" value="SULFATE TRANSPORTER"/>
    <property type="match status" value="1"/>
</dbReference>
<evidence type="ECO:0000256" key="3">
    <source>
        <dbReference type="ARBA" id="ARBA00022989"/>
    </source>
</evidence>
<accession>A0A0L0FFV3</accession>
<gene>
    <name evidence="8" type="ORF">SARC_11830</name>
</gene>
<feature type="non-terminal residue" evidence="8">
    <location>
        <position position="463"/>
    </location>
</feature>
<organism evidence="8 9">
    <name type="scientific">Sphaeroforma arctica JP610</name>
    <dbReference type="NCBI Taxonomy" id="667725"/>
    <lineage>
        <taxon>Eukaryota</taxon>
        <taxon>Ichthyosporea</taxon>
        <taxon>Ichthyophonida</taxon>
        <taxon>Sphaeroforma</taxon>
    </lineage>
</organism>
<evidence type="ECO:0000313" key="8">
    <source>
        <dbReference type="EMBL" id="KNC75649.1"/>
    </source>
</evidence>
<feature type="transmembrane region" description="Helical" evidence="6">
    <location>
        <begin position="387"/>
        <end position="409"/>
    </location>
</feature>
<dbReference type="STRING" id="667725.A0A0L0FFV3"/>
<dbReference type="InterPro" id="IPR001902">
    <property type="entry name" value="SLC26A/SulP_fam"/>
</dbReference>
<feature type="domain" description="SLC26A/SulP transporter" evidence="7">
    <location>
        <begin position="48"/>
        <end position="419"/>
    </location>
</feature>
<keyword evidence="2 6" id="KW-0812">Transmembrane</keyword>
<dbReference type="RefSeq" id="XP_014149551.1">
    <property type="nucleotide sequence ID" value="XM_014294076.1"/>
</dbReference>
<dbReference type="OrthoDB" id="427213at2759"/>
<feature type="non-terminal residue" evidence="8">
    <location>
        <position position="1"/>
    </location>
</feature>
<feature type="compositionally biased region" description="Polar residues" evidence="5">
    <location>
        <begin position="1"/>
        <end position="14"/>
    </location>
</feature>
<evidence type="ECO:0000256" key="4">
    <source>
        <dbReference type="ARBA" id="ARBA00023136"/>
    </source>
</evidence>
<dbReference type="GO" id="GO:0055085">
    <property type="term" value="P:transmembrane transport"/>
    <property type="evidence" value="ECO:0007669"/>
    <property type="project" value="InterPro"/>
</dbReference>
<dbReference type="Pfam" id="PF00916">
    <property type="entry name" value="Sulfate_transp"/>
    <property type="match status" value="1"/>
</dbReference>